<evidence type="ECO:0000313" key="2">
    <source>
        <dbReference type="EMBL" id="EGT31594.1"/>
    </source>
</evidence>
<dbReference type="eggNOG" id="ENOG502RT6W">
    <property type="taxonomic scope" value="Eukaryota"/>
</dbReference>
<name>G0NI30_CAEBE</name>
<evidence type="ECO:0000313" key="3">
    <source>
        <dbReference type="Proteomes" id="UP000008068"/>
    </source>
</evidence>
<dbReference type="STRING" id="135651.G0NI30"/>
<dbReference type="GO" id="GO:0008408">
    <property type="term" value="F:3'-5' exonuclease activity"/>
    <property type="evidence" value="ECO:0007669"/>
    <property type="project" value="InterPro"/>
</dbReference>
<gene>
    <name evidence="2" type="ORF">CAEBREN_04093</name>
</gene>
<dbReference type="InterPro" id="IPR012337">
    <property type="entry name" value="RNaseH-like_sf"/>
</dbReference>
<feature type="domain" description="3'-5' exonuclease" evidence="1">
    <location>
        <begin position="239"/>
        <end position="280"/>
    </location>
</feature>
<accession>G0NI30</accession>
<dbReference type="HOGENOM" id="CLU_054835_0_0_1"/>
<dbReference type="Pfam" id="PF01612">
    <property type="entry name" value="DNA_pol_A_exo1"/>
    <property type="match status" value="1"/>
</dbReference>
<dbReference type="Gene3D" id="3.30.420.10">
    <property type="entry name" value="Ribonuclease H-like superfamily/Ribonuclease H"/>
    <property type="match status" value="1"/>
</dbReference>
<dbReference type="GO" id="GO:0003676">
    <property type="term" value="F:nucleic acid binding"/>
    <property type="evidence" value="ECO:0007669"/>
    <property type="project" value="InterPro"/>
</dbReference>
<dbReference type="InterPro" id="IPR002562">
    <property type="entry name" value="3'-5'_exonuclease_dom"/>
</dbReference>
<dbReference type="InParanoid" id="G0NI30"/>
<dbReference type="GO" id="GO:0006139">
    <property type="term" value="P:nucleobase-containing compound metabolic process"/>
    <property type="evidence" value="ECO:0007669"/>
    <property type="project" value="InterPro"/>
</dbReference>
<dbReference type="InterPro" id="IPR036397">
    <property type="entry name" value="RNaseH_sf"/>
</dbReference>
<dbReference type="Proteomes" id="UP000008068">
    <property type="component" value="Unassembled WGS sequence"/>
</dbReference>
<reference evidence="3" key="1">
    <citation type="submission" date="2011-07" db="EMBL/GenBank/DDBJ databases">
        <authorList>
            <consortium name="Caenorhabditis brenneri Sequencing and Analysis Consortium"/>
            <person name="Wilson R.K."/>
        </authorList>
    </citation>
    <scope>NUCLEOTIDE SEQUENCE [LARGE SCALE GENOMIC DNA]</scope>
    <source>
        <strain evidence="3">PB2801</strain>
    </source>
</reference>
<sequence length="286" mass="32748">MLPARPVRVRPNPVIGRHLHVRGIIKSHLTKEGKFLSPGTLLDLVRIGYEMGPYGAGMGARIRDMVQEWVERYREEHQFLLPLMTAVLEGGGNVDAEVIQELSDAGYNIPPRYNYPDLAEFKIHIENSLEKGLSYFSEYRKHREYPLYIDTENAHWLLPSGRNVALVTICDVKEKTILLLRTYGFSASELNKLEFELGELTSTTKIATFGRESVFSGLEENLINLQVNPKISLQTYAKGFGMTLKKSETLSDWCRQTLRHDQVQYAAMDALVLWKLQKDMDEFPKK</sequence>
<protein>
    <recommendedName>
        <fullName evidence="1">3'-5' exonuclease domain-containing protein</fullName>
    </recommendedName>
</protein>
<keyword evidence="3" id="KW-1185">Reference proteome</keyword>
<organism evidence="3">
    <name type="scientific">Caenorhabditis brenneri</name>
    <name type="common">Nematode worm</name>
    <dbReference type="NCBI Taxonomy" id="135651"/>
    <lineage>
        <taxon>Eukaryota</taxon>
        <taxon>Metazoa</taxon>
        <taxon>Ecdysozoa</taxon>
        <taxon>Nematoda</taxon>
        <taxon>Chromadorea</taxon>
        <taxon>Rhabditida</taxon>
        <taxon>Rhabditina</taxon>
        <taxon>Rhabditomorpha</taxon>
        <taxon>Rhabditoidea</taxon>
        <taxon>Rhabditidae</taxon>
        <taxon>Peloderinae</taxon>
        <taxon>Caenorhabditis</taxon>
    </lineage>
</organism>
<dbReference type="OMA" id="ETTIKCA"/>
<evidence type="ECO:0000259" key="1">
    <source>
        <dbReference type="Pfam" id="PF01612"/>
    </source>
</evidence>
<dbReference type="SUPFAM" id="SSF53098">
    <property type="entry name" value="Ribonuclease H-like"/>
    <property type="match status" value="1"/>
</dbReference>
<proteinExistence type="predicted"/>
<dbReference type="AlphaFoldDB" id="G0NI30"/>
<dbReference type="OrthoDB" id="5908427at2759"/>
<dbReference type="EMBL" id="GL379887">
    <property type="protein sequence ID" value="EGT31594.1"/>
    <property type="molecule type" value="Genomic_DNA"/>
</dbReference>